<dbReference type="AlphaFoldDB" id="A0A0A9AJY0"/>
<proteinExistence type="predicted"/>
<protein>
    <submittedName>
        <fullName evidence="1">Uncharacterized protein</fullName>
    </submittedName>
</protein>
<organism evidence="1">
    <name type="scientific">Arundo donax</name>
    <name type="common">Giant reed</name>
    <name type="synonym">Donax arundinaceus</name>
    <dbReference type="NCBI Taxonomy" id="35708"/>
    <lineage>
        <taxon>Eukaryota</taxon>
        <taxon>Viridiplantae</taxon>
        <taxon>Streptophyta</taxon>
        <taxon>Embryophyta</taxon>
        <taxon>Tracheophyta</taxon>
        <taxon>Spermatophyta</taxon>
        <taxon>Magnoliopsida</taxon>
        <taxon>Liliopsida</taxon>
        <taxon>Poales</taxon>
        <taxon>Poaceae</taxon>
        <taxon>PACMAD clade</taxon>
        <taxon>Arundinoideae</taxon>
        <taxon>Arundineae</taxon>
        <taxon>Arundo</taxon>
    </lineage>
</organism>
<evidence type="ECO:0000313" key="1">
    <source>
        <dbReference type="EMBL" id="JAD51471.1"/>
    </source>
</evidence>
<name>A0A0A9AJY0_ARUDO</name>
<dbReference type="EMBL" id="GBRH01246424">
    <property type="protein sequence ID" value="JAD51471.1"/>
    <property type="molecule type" value="Transcribed_RNA"/>
</dbReference>
<accession>A0A0A9AJY0</accession>
<reference evidence="1" key="1">
    <citation type="submission" date="2014-09" db="EMBL/GenBank/DDBJ databases">
        <authorList>
            <person name="Magalhaes I.L.F."/>
            <person name="Oliveira U."/>
            <person name="Santos F.R."/>
            <person name="Vidigal T.H.D.A."/>
            <person name="Brescovit A.D."/>
            <person name="Santos A.J."/>
        </authorList>
    </citation>
    <scope>NUCLEOTIDE SEQUENCE</scope>
    <source>
        <tissue evidence="1">Shoot tissue taken approximately 20 cm above the soil surface</tissue>
    </source>
</reference>
<sequence>MLGVSWDKGSVLAETPKLAYVASMTSMVGA</sequence>
<reference evidence="1" key="2">
    <citation type="journal article" date="2015" name="Data Brief">
        <title>Shoot transcriptome of the giant reed, Arundo donax.</title>
        <authorList>
            <person name="Barrero R.A."/>
            <person name="Guerrero F.D."/>
            <person name="Moolhuijzen P."/>
            <person name="Goolsby J.A."/>
            <person name="Tidwell J."/>
            <person name="Bellgard S.E."/>
            <person name="Bellgard M.I."/>
        </authorList>
    </citation>
    <scope>NUCLEOTIDE SEQUENCE</scope>
    <source>
        <tissue evidence="1">Shoot tissue taken approximately 20 cm above the soil surface</tissue>
    </source>
</reference>